<accession>A0AAU9AWF4</accession>
<gene>
    <name evidence="2" type="ORF">LEN_4391</name>
</gene>
<keyword evidence="1" id="KW-0812">Transmembrane</keyword>
<dbReference type="AlphaFoldDB" id="A0AAU9AWF4"/>
<feature type="transmembrane region" description="Helical" evidence="1">
    <location>
        <begin position="87"/>
        <end position="109"/>
    </location>
</feature>
<dbReference type="KEGG" id="lem:LEN_4391"/>
<dbReference type="RefSeq" id="WP_096381249.1">
    <property type="nucleotide sequence ID" value="NZ_AP014940.1"/>
</dbReference>
<reference evidence="2 3" key="1">
    <citation type="journal article" date="2017" name="DNA Res.">
        <title>Complete genome sequence and expression profile of the commercial lytic enzyme producer Lysobacter enzymogenes M497-1.</title>
        <authorList>
            <person name="Takami H."/>
            <person name="Toyoda A."/>
            <person name="Uchiyama I."/>
            <person name="Itoh T."/>
            <person name="Takaki Y."/>
            <person name="Arai W."/>
            <person name="Nishi S."/>
            <person name="Kawai M."/>
            <person name="Shinya K."/>
            <person name="Ikeda H."/>
        </authorList>
    </citation>
    <scope>NUCLEOTIDE SEQUENCE [LARGE SCALE GENOMIC DNA]</scope>
    <source>
        <strain evidence="2 3">M497-1</strain>
    </source>
</reference>
<proteinExistence type="predicted"/>
<keyword evidence="1" id="KW-1133">Transmembrane helix</keyword>
<evidence type="ECO:0000256" key="1">
    <source>
        <dbReference type="SAM" id="Phobius"/>
    </source>
</evidence>
<feature type="transmembrane region" description="Helical" evidence="1">
    <location>
        <begin position="121"/>
        <end position="142"/>
    </location>
</feature>
<keyword evidence="1" id="KW-0472">Membrane</keyword>
<organism evidence="2 3">
    <name type="scientific">Lysobacter enzymogenes</name>
    <dbReference type="NCBI Taxonomy" id="69"/>
    <lineage>
        <taxon>Bacteria</taxon>
        <taxon>Pseudomonadati</taxon>
        <taxon>Pseudomonadota</taxon>
        <taxon>Gammaproteobacteria</taxon>
        <taxon>Lysobacterales</taxon>
        <taxon>Lysobacteraceae</taxon>
        <taxon>Lysobacter</taxon>
    </lineage>
</organism>
<feature type="transmembrane region" description="Helical" evidence="1">
    <location>
        <begin position="53"/>
        <end position="75"/>
    </location>
</feature>
<evidence type="ECO:0000313" key="3">
    <source>
        <dbReference type="Proteomes" id="UP000218824"/>
    </source>
</evidence>
<evidence type="ECO:0000313" key="2">
    <source>
        <dbReference type="EMBL" id="BAV99878.1"/>
    </source>
</evidence>
<dbReference type="GeneID" id="83066180"/>
<name>A0AAU9AWF4_LYSEN</name>
<protein>
    <submittedName>
        <fullName evidence="2">Uncharacterized protein</fullName>
    </submittedName>
</protein>
<dbReference type="EMBL" id="AP014940">
    <property type="protein sequence ID" value="BAV99878.1"/>
    <property type="molecule type" value="Genomic_DNA"/>
</dbReference>
<dbReference type="Proteomes" id="UP000218824">
    <property type="component" value="Chromosome"/>
</dbReference>
<feature type="transmembrane region" description="Helical" evidence="1">
    <location>
        <begin position="6"/>
        <end position="27"/>
    </location>
</feature>
<sequence>MSAWAWAGAGCYVAAFAIVLAFALAYLTRRRFMPYHRAAADQSWDSLSPRLRLLLLALMRALGAAWLACVAGGALLLNEWVLTRPGFAALALFQAYCLFAFGPQVAIAAGLRRATGARTPVAAAAAALALSLLGFALCALALRAAQ</sequence>